<evidence type="ECO:0000256" key="2">
    <source>
        <dbReference type="SAM" id="MobiDB-lite"/>
    </source>
</evidence>
<feature type="compositionally biased region" description="Low complexity" evidence="2">
    <location>
        <begin position="1344"/>
        <end position="1361"/>
    </location>
</feature>
<dbReference type="PROSITE" id="PS50005">
    <property type="entry name" value="TPR"/>
    <property type="match status" value="1"/>
</dbReference>
<dbReference type="Pfam" id="PF13181">
    <property type="entry name" value="TPR_8"/>
    <property type="match status" value="1"/>
</dbReference>
<dbReference type="InterPro" id="IPR011990">
    <property type="entry name" value="TPR-like_helical_dom_sf"/>
</dbReference>
<dbReference type="PANTHER" id="PTHR47691:SF3">
    <property type="entry name" value="HTH-TYPE TRANSCRIPTIONAL REGULATOR RV0890C-RELATED"/>
    <property type="match status" value="1"/>
</dbReference>
<feature type="domain" description="CHAT" evidence="3">
    <location>
        <begin position="316"/>
        <end position="564"/>
    </location>
</feature>
<evidence type="ECO:0000256" key="1">
    <source>
        <dbReference type="PROSITE-ProRule" id="PRU00339"/>
    </source>
</evidence>
<comment type="caution">
    <text evidence="5">The sequence shown here is derived from an EMBL/GenBank/DDBJ whole genome shotgun (WGS) entry which is preliminary data.</text>
</comment>
<sequence>MAEYASGSETPTPSLTYFLSHSSGDDAIVRQMRIAPAELDTSLTIESRAFHGGDPLESTIRDAIASSSGVLVLVSPRAHQASWVGKELKHALAVQRQRGGADAFPVVPLLLDGTPLGAFEALFDEAPIHVTIASTAPDAAPHALLVALRRRLPIDAAPQPQPPAEAVEELLLKLSDPRVVTHAVGRRRACARARLLHVPATPGQREVHSARFALEAPLGVIEADELRWYLEDYALWPSPLLAERAQRIEEQLAAWGWSLYGAALPMLPTAEVLKSWAALGGSCGTGGLGSAGKKRLARRFSVEVDSASDAGTPEEQVLLAREAATLLLGLPWELLHDGRGYLFQGGEPVRVRRRLPSEQPVPVAVLATPIRVLLASPRPEDDACSYIDLRASAGPLVDAMEALAGQVEVHLLTPPTLPALRDELDRAKRAGQPYHVLHFDGHGVYDRHAGLGALCFEDPEDVRPRGRRRHTNVPSLELGALLREYGIALVFLEACQSAQAESANESVASALLKTGVGWVVAMSHSVLVETSRRFVESFYRALSQGQRVGSAMLAGQRELQDNPVRGRVFGVGEFRLQDWFVPVLYQDRDDPPLFQEMPSPQTSEDWRARLRKRLGKLPEPPAHGFVGRSRELLAFERLLAGERYAVVRGQGGEGKTALASEFARWRVRARQVACATFVSLETHGHAPAVLDALGRQLLGQGYSVAAHASFDAALAEVERPLREQPTLLVLDNLESVLAPPFALDRGNGSHGATAEDGASTPSDAGEDSALASDERERADEILRLAARLLACGETRVVFTSREALPVPFAGATQRLELERLSRADAVQLVERALGLDVAGMGHAAEAQRAEIESLVDAVHGHARTLALLAPALRERGPAATQAALIELIEAMERRFPGQREHSLLASAELSLRRLPPGLRERAPVLGVFHGAVDLDMLRHMTGWEAAEVQALGQALVATGLARGEAYNHLSLNPALCPYLAAQLVPAARAALAEQWTEAMRQYAEFLRREQSKNSEMAAALTLMELPNLMALLERVEHAGDPEATIDLTTTLHTLLQYLNRPRLLARVAQARDAARRSLGEAAWGQAQFRAEAMRVEQLLAAGRVGEALTAAQRLHERAQAAGEAVYADADYDLATAFILLGRMLFRAGQAGAALPLLADAQRRFTTVEARAPGCGAARMAAVSISERADCLRDLGRLDEAVQAYEQAIALAEQRHNEREVAVGKGQLGTVRLLQRRFPEALAAHTEARERFAALGEAASVAVAWHQIGLVHHYAGNGEAAEDAYREALAIEVLCNNVAGQAGTLTQLGLLYADVLGRPGRRHALSPGGRERRRVAQRSQRRPRAQQPRQHAAPPRPSAGSAPRDRTRDRVYARARPRRHAVDSLGHPRQDRERRRPCQRSAPGEPAGARGLPRLAPRRRREPHARRAPGGRNRRPAARRRPRQRRRGARATGQRRAALAETPGLNYDDAAEILLLLDRLTAAGR</sequence>
<dbReference type="Gene3D" id="3.40.50.300">
    <property type="entry name" value="P-loop containing nucleotide triphosphate hydrolases"/>
    <property type="match status" value="1"/>
</dbReference>
<reference evidence="5 6" key="1">
    <citation type="submission" date="2019-04" db="EMBL/GenBank/DDBJ databases">
        <title>A novel phosphate-accumulating bacterium identified in bioreactor for phosphate removal from wastewater.</title>
        <authorList>
            <person name="Kotlyarov R.Y."/>
            <person name="Beletsky A.V."/>
            <person name="Kallistova A.Y."/>
            <person name="Dorofeev A.G."/>
            <person name="Nikolaev Y.Y."/>
            <person name="Pimenov N.V."/>
            <person name="Ravin N.V."/>
            <person name="Mardanov A.V."/>
        </authorList>
    </citation>
    <scope>NUCLEOTIDE SEQUENCE [LARGE SCALE GENOMIC DNA]</scope>
    <source>
        <strain evidence="5 6">Bin19</strain>
    </source>
</reference>
<dbReference type="RefSeq" id="WP_138678774.1">
    <property type="nucleotide sequence ID" value="NZ_SWAD01000095.1"/>
</dbReference>
<feature type="region of interest" description="Disordered" evidence="2">
    <location>
        <begin position="744"/>
        <end position="772"/>
    </location>
</feature>
<name>A0A5S4EJC3_9PROT</name>
<proteinExistence type="predicted"/>
<evidence type="ECO:0000313" key="6">
    <source>
        <dbReference type="Proteomes" id="UP000306324"/>
    </source>
</evidence>
<dbReference type="SMART" id="SM00028">
    <property type="entry name" value="TPR"/>
    <property type="match status" value="4"/>
</dbReference>
<accession>A0A5S4EJC3</accession>
<dbReference type="InterPro" id="IPR027417">
    <property type="entry name" value="P-loop_NTPase"/>
</dbReference>
<dbReference type="OrthoDB" id="8253226at2"/>
<organism evidence="5 6">
    <name type="scientific">Candidatus Accumulibacter phosphatis</name>
    <dbReference type="NCBI Taxonomy" id="327160"/>
    <lineage>
        <taxon>Bacteria</taxon>
        <taxon>Pseudomonadati</taxon>
        <taxon>Pseudomonadota</taxon>
        <taxon>Betaproteobacteria</taxon>
        <taxon>Candidatus Accumulibacter</taxon>
    </lineage>
</organism>
<dbReference type="Gene3D" id="1.25.40.10">
    <property type="entry name" value="Tetratricopeptide repeat domain"/>
    <property type="match status" value="2"/>
</dbReference>
<evidence type="ECO:0000313" key="5">
    <source>
        <dbReference type="EMBL" id="TMQ75444.1"/>
    </source>
</evidence>
<dbReference type="InterPro" id="IPR000157">
    <property type="entry name" value="TIR_dom"/>
</dbReference>
<evidence type="ECO:0000259" key="4">
    <source>
        <dbReference type="Pfam" id="PF13676"/>
    </source>
</evidence>
<dbReference type="Proteomes" id="UP000306324">
    <property type="component" value="Unassembled WGS sequence"/>
</dbReference>
<dbReference type="Pfam" id="PF12770">
    <property type="entry name" value="CHAT"/>
    <property type="match status" value="1"/>
</dbReference>
<feature type="compositionally biased region" description="Basic and acidic residues" evidence="2">
    <location>
        <begin position="1362"/>
        <end position="1371"/>
    </location>
</feature>
<feature type="region of interest" description="Disordered" evidence="2">
    <location>
        <begin position="1318"/>
        <end position="1463"/>
    </location>
</feature>
<dbReference type="InterPro" id="IPR019734">
    <property type="entry name" value="TPR_rpt"/>
</dbReference>
<dbReference type="Gene3D" id="3.40.50.10140">
    <property type="entry name" value="Toll/interleukin-1 receptor homology (TIR) domain"/>
    <property type="match status" value="1"/>
</dbReference>
<evidence type="ECO:0000259" key="3">
    <source>
        <dbReference type="Pfam" id="PF12770"/>
    </source>
</evidence>
<dbReference type="GO" id="GO:0007165">
    <property type="term" value="P:signal transduction"/>
    <property type="evidence" value="ECO:0007669"/>
    <property type="project" value="InterPro"/>
</dbReference>
<feature type="compositionally biased region" description="Basic residues" evidence="2">
    <location>
        <begin position="1415"/>
        <end position="1448"/>
    </location>
</feature>
<feature type="compositionally biased region" description="Basic and acidic residues" evidence="2">
    <location>
        <begin position="1379"/>
        <end position="1395"/>
    </location>
</feature>
<feature type="domain" description="TIR" evidence="4">
    <location>
        <begin position="18"/>
        <end position="113"/>
    </location>
</feature>
<dbReference type="SUPFAM" id="SSF52200">
    <property type="entry name" value="Toll/Interleukin receptor TIR domain"/>
    <property type="match status" value="1"/>
</dbReference>
<feature type="repeat" description="TPR" evidence="1">
    <location>
        <begin position="1181"/>
        <end position="1214"/>
    </location>
</feature>
<dbReference type="InterPro" id="IPR024983">
    <property type="entry name" value="CHAT_dom"/>
</dbReference>
<keyword evidence="6" id="KW-1185">Reference proteome</keyword>
<dbReference type="PANTHER" id="PTHR47691">
    <property type="entry name" value="REGULATOR-RELATED"/>
    <property type="match status" value="1"/>
</dbReference>
<dbReference type="Pfam" id="PF13424">
    <property type="entry name" value="TPR_12"/>
    <property type="match status" value="1"/>
</dbReference>
<protein>
    <recommendedName>
        <fullName evidence="7">CHAT domain-containing protein</fullName>
    </recommendedName>
</protein>
<feature type="compositionally biased region" description="Low complexity" evidence="2">
    <location>
        <begin position="1405"/>
        <end position="1414"/>
    </location>
</feature>
<dbReference type="SUPFAM" id="SSF48452">
    <property type="entry name" value="TPR-like"/>
    <property type="match status" value="1"/>
</dbReference>
<dbReference type="EMBL" id="SWAD01000095">
    <property type="protein sequence ID" value="TMQ75444.1"/>
    <property type="molecule type" value="Genomic_DNA"/>
</dbReference>
<keyword evidence="1" id="KW-0802">TPR repeat</keyword>
<dbReference type="SUPFAM" id="SSF52540">
    <property type="entry name" value="P-loop containing nucleoside triphosphate hydrolases"/>
    <property type="match status" value="1"/>
</dbReference>
<dbReference type="Pfam" id="PF13676">
    <property type="entry name" value="TIR_2"/>
    <property type="match status" value="1"/>
</dbReference>
<gene>
    <name evidence="5" type="ORF">ACCUM_1280</name>
</gene>
<dbReference type="InterPro" id="IPR035897">
    <property type="entry name" value="Toll_tir_struct_dom_sf"/>
</dbReference>
<feature type="compositionally biased region" description="Basic residues" evidence="2">
    <location>
        <begin position="1330"/>
        <end position="1343"/>
    </location>
</feature>
<evidence type="ECO:0008006" key="7">
    <source>
        <dbReference type="Google" id="ProtNLM"/>
    </source>
</evidence>